<name>A0AAW5K336_9BACT</name>
<dbReference type="InterPro" id="IPR050807">
    <property type="entry name" value="TransReg_Diox_bact_type"/>
</dbReference>
<dbReference type="EMBL" id="JANFYT010000021">
    <property type="protein sequence ID" value="MCQ4814842.1"/>
    <property type="molecule type" value="Genomic_DNA"/>
</dbReference>
<dbReference type="RefSeq" id="WP_256182075.1">
    <property type="nucleotide sequence ID" value="NZ_DBFBHA010000053.1"/>
</dbReference>
<dbReference type="PROSITE" id="PS50943">
    <property type="entry name" value="HTH_CROC1"/>
    <property type="match status" value="1"/>
</dbReference>
<evidence type="ECO:0000313" key="4">
    <source>
        <dbReference type="Proteomes" id="UP001205919"/>
    </source>
</evidence>
<dbReference type="SMART" id="SM00530">
    <property type="entry name" value="HTH_XRE"/>
    <property type="match status" value="1"/>
</dbReference>
<reference evidence="3 4" key="1">
    <citation type="submission" date="2022-06" db="EMBL/GenBank/DDBJ databases">
        <title>Isolation of gut microbiota from human fecal samples.</title>
        <authorList>
            <person name="Pamer E.G."/>
            <person name="Barat B."/>
            <person name="Waligurski E."/>
            <person name="Medina S."/>
            <person name="Paddock L."/>
            <person name="Mostad J."/>
        </authorList>
    </citation>
    <scope>NUCLEOTIDE SEQUENCE [LARGE SCALE GENOMIC DNA]</scope>
    <source>
        <strain evidence="3 4">DFI.9.90</strain>
    </source>
</reference>
<dbReference type="GO" id="GO:0003700">
    <property type="term" value="F:DNA-binding transcription factor activity"/>
    <property type="evidence" value="ECO:0007669"/>
    <property type="project" value="TreeGrafter"/>
</dbReference>
<protein>
    <submittedName>
        <fullName evidence="3">Helix-turn-helix transcriptional regulator</fullName>
    </submittedName>
</protein>
<dbReference type="GO" id="GO:0005829">
    <property type="term" value="C:cytosol"/>
    <property type="evidence" value="ECO:0007669"/>
    <property type="project" value="TreeGrafter"/>
</dbReference>
<evidence type="ECO:0000256" key="1">
    <source>
        <dbReference type="ARBA" id="ARBA00023125"/>
    </source>
</evidence>
<dbReference type="PANTHER" id="PTHR46797:SF2">
    <property type="entry name" value="TRANSCRIPTIONAL REGULATOR"/>
    <property type="match status" value="1"/>
</dbReference>
<keyword evidence="1" id="KW-0238">DNA-binding</keyword>
<comment type="caution">
    <text evidence="3">The sequence shown here is derived from an EMBL/GenBank/DDBJ whole genome shotgun (WGS) entry which is preliminary data.</text>
</comment>
<proteinExistence type="predicted"/>
<dbReference type="Proteomes" id="UP001205919">
    <property type="component" value="Unassembled WGS sequence"/>
</dbReference>
<evidence type="ECO:0000259" key="2">
    <source>
        <dbReference type="PROSITE" id="PS50943"/>
    </source>
</evidence>
<sequence>MLGERIKEFRSARGWTQGVLAEKLDVSIGYISEIETGRRTPSLSTLLTIIDLLGCSPNDIFEFQVKREDNDLCGDCEFGNIDDTIRATVSMMRTMGPEERFKVFTYAKDQRYISEYFREKGRQSTSVK</sequence>
<organism evidence="3 4">
    <name type="scientific">Cloacibacillus evryensis</name>
    <dbReference type="NCBI Taxonomy" id="508460"/>
    <lineage>
        <taxon>Bacteria</taxon>
        <taxon>Thermotogati</taxon>
        <taxon>Synergistota</taxon>
        <taxon>Synergistia</taxon>
        <taxon>Synergistales</taxon>
        <taxon>Synergistaceae</taxon>
        <taxon>Cloacibacillus</taxon>
    </lineage>
</organism>
<dbReference type="Gene3D" id="1.10.260.40">
    <property type="entry name" value="lambda repressor-like DNA-binding domains"/>
    <property type="match status" value="1"/>
</dbReference>
<dbReference type="InterPro" id="IPR010982">
    <property type="entry name" value="Lambda_DNA-bd_dom_sf"/>
</dbReference>
<keyword evidence="4" id="KW-1185">Reference proteome</keyword>
<evidence type="ECO:0000313" key="3">
    <source>
        <dbReference type="EMBL" id="MCQ4814842.1"/>
    </source>
</evidence>
<dbReference type="CDD" id="cd00093">
    <property type="entry name" value="HTH_XRE"/>
    <property type="match status" value="1"/>
</dbReference>
<accession>A0AAW5K336</accession>
<dbReference type="AlphaFoldDB" id="A0AAW5K336"/>
<gene>
    <name evidence="3" type="ORF">NE630_10415</name>
</gene>
<dbReference type="Pfam" id="PF13560">
    <property type="entry name" value="HTH_31"/>
    <property type="match status" value="1"/>
</dbReference>
<dbReference type="SUPFAM" id="SSF47413">
    <property type="entry name" value="lambda repressor-like DNA-binding domains"/>
    <property type="match status" value="1"/>
</dbReference>
<dbReference type="GO" id="GO:0003677">
    <property type="term" value="F:DNA binding"/>
    <property type="evidence" value="ECO:0007669"/>
    <property type="project" value="UniProtKB-KW"/>
</dbReference>
<dbReference type="PANTHER" id="PTHR46797">
    <property type="entry name" value="HTH-TYPE TRANSCRIPTIONAL REGULATOR"/>
    <property type="match status" value="1"/>
</dbReference>
<feature type="domain" description="HTH cro/C1-type" evidence="2">
    <location>
        <begin position="6"/>
        <end position="60"/>
    </location>
</feature>
<dbReference type="InterPro" id="IPR001387">
    <property type="entry name" value="Cro/C1-type_HTH"/>
</dbReference>